<dbReference type="PANTHER" id="PTHR13055">
    <property type="entry name" value="TUMOR ENDOTHELIAL MARKER 7 RELATED"/>
    <property type="match status" value="1"/>
</dbReference>
<evidence type="ECO:0008006" key="8">
    <source>
        <dbReference type="Google" id="ProtNLM"/>
    </source>
</evidence>
<dbReference type="Proteomes" id="UP000015104">
    <property type="component" value="Unassembled WGS sequence"/>
</dbReference>
<evidence type="ECO:0000313" key="7">
    <source>
        <dbReference type="Proteomes" id="UP000015104"/>
    </source>
</evidence>
<sequence length="430" mass="48071">MLSKLLSLNSTQPVTSELNITNYGITNSTEFNANDTSVDDLENILDAPLPSNYTSKNDSHTYYNSTILTKPTEAMKYWVDIDKMPNVTLQPMLSKSHRRAAPVNLTFEFPFYGNPIKNVTIATGGFLYLGNTVHSWLAATQYVAPLMANFDTRLNESSKIKYADNSTMFVVQWENVLIKELPQEFFTFQVSLFSNGDIVFVYKDLPISFNDLPDTHHPVKVGLSDAYVIDRTAFFIRKKTIYEYHRVELKKENILNNTAIYFTALPTCITLKDCESCSVGVPSFECKWCESTGRCSDGLDRQRQDWLAKSCDTEAKKNNCLASTNSSTVIQNAASTISPYPGKVRKAEAPSVSSPLYHQGSNANGKSGNGKASFMAVMMVVSLISGVVLWLLYAYKNPQSSSGQFLIKYRPAQWRFAGSEARYTAASIHM</sequence>
<evidence type="ECO:0000256" key="5">
    <source>
        <dbReference type="SAM" id="Phobius"/>
    </source>
</evidence>
<evidence type="ECO:0000256" key="1">
    <source>
        <dbReference type="ARBA" id="ARBA00004479"/>
    </source>
</evidence>
<dbReference type="InterPro" id="IPR031152">
    <property type="entry name" value="PLXDC"/>
</dbReference>
<dbReference type="GO" id="GO:0016020">
    <property type="term" value="C:membrane"/>
    <property type="evidence" value="ECO:0007669"/>
    <property type="project" value="UniProtKB-SubCell"/>
</dbReference>
<dbReference type="EnsemblMetazoa" id="tetur30g01020.1">
    <property type="protein sequence ID" value="tetur30g01020.1"/>
    <property type="gene ID" value="tetur30g01020"/>
</dbReference>
<keyword evidence="5" id="KW-0472">Membrane</keyword>
<keyword evidence="2 5" id="KW-0812">Transmembrane</keyword>
<keyword evidence="7" id="KW-1185">Reference proteome</keyword>
<evidence type="ECO:0000313" key="6">
    <source>
        <dbReference type="EnsemblMetazoa" id="tetur30g01020.1"/>
    </source>
</evidence>
<reference evidence="6" key="2">
    <citation type="submission" date="2015-06" db="UniProtKB">
        <authorList>
            <consortium name="EnsemblMetazoa"/>
        </authorList>
    </citation>
    <scope>IDENTIFICATION</scope>
</reference>
<accession>T1L0K3</accession>
<keyword evidence="3" id="KW-0732">Signal</keyword>
<evidence type="ECO:0000256" key="3">
    <source>
        <dbReference type="ARBA" id="ARBA00022729"/>
    </source>
</evidence>
<name>T1L0K3_TETUR</name>
<evidence type="ECO:0000256" key="4">
    <source>
        <dbReference type="ARBA" id="ARBA00022989"/>
    </source>
</evidence>
<evidence type="ECO:0000256" key="2">
    <source>
        <dbReference type="ARBA" id="ARBA00022692"/>
    </source>
</evidence>
<feature type="transmembrane region" description="Helical" evidence="5">
    <location>
        <begin position="374"/>
        <end position="395"/>
    </location>
</feature>
<proteinExistence type="predicted"/>
<keyword evidence="4 5" id="KW-1133">Transmembrane helix</keyword>
<dbReference type="AlphaFoldDB" id="T1L0K3"/>
<dbReference type="EMBL" id="CAEY01000867">
    <property type="status" value="NOT_ANNOTATED_CDS"/>
    <property type="molecule type" value="Genomic_DNA"/>
</dbReference>
<dbReference type="eggNOG" id="KOG3848">
    <property type="taxonomic scope" value="Eukaryota"/>
</dbReference>
<comment type="subcellular location">
    <subcellularLocation>
        <location evidence="1">Membrane</location>
        <topology evidence="1">Single-pass type I membrane protein</topology>
    </subcellularLocation>
</comment>
<dbReference type="HOGENOM" id="CLU_029494_3_1_1"/>
<dbReference type="PANTHER" id="PTHR13055:SF12">
    <property type="entry name" value="LD40707P"/>
    <property type="match status" value="1"/>
</dbReference>
<reference evidence="7" key="1">
    <citation type="submission" date="2011-08" db="EMBL/GenBank/DDBJ databases">
        <authorList>
            <person name="Rombauts S."/>
        </authorList>
    </citation>
    <scope>NUCLEOTIDE SEQUENCE</scope>
    <source>
        <strain evidence="7">London</strain>
    </source>
</reference>
<organism evidence="6 7">
    <name type="scientific">Tetranychus urticae</name>
    <name type="common">Two-spotted spider mite</name>
    <dbReference type="NCBI Taxonomy" id="32264"/>
    <lineage>
        <taxon>Eukaryota</taxon>
        <taxon>Metazoa</taxon>
        <taxon>Ecdysozoa</taxon>
        <taxon>Arthropoda</taxon>
        <taxon>Chelicerata</taxon>
        <taxon>Arachnida</taxon>
        <taxon>Acari</taxon>
        <taxon>Acariformes</taxon>
        <taxon>Trombidiformes</taxon>
        <taxon>Prostigmata</taxon>
        <taxon>Eleutherengona</taxon>
        <taxon>Raphignathae</taxon>
        <taxon>Tetranychoidea</taxon>
        <taxon>Tetranychidae</taxon>
        <taxon>Tetranychus</taxon>
    </lineage>
</organism>
<protein>
    <recommendedName>
        <fullName evidence="8">PSI domain-containing protein</fullName>
    </recommendedName>
</protein>